<sequence>MKCTDHHQHIGFLIKCIDKTIVNEINKELEKYDITAVQQEILVYLYFSKNQGPVYQKDIEHYLRLSNPTVAGIVKRLESKKMINRFPAKEDGRFKCLVLTEKGEEVVLETLSIGPNKIEGYLTKGLNQEERKELVTLLNKVLKSIK</sequence>
<dbReference type="AlphaFoldDB" id="A0A926EE76"/>
<evidence type="ECO:0000256" key="2">
    <source>
        <dbReference type="ARBA" id="ARBA00023125"/>
    </source>
</evidence>
<dbReference type="PANTHER" id="PTHR42756">
    <property type="entry name" value="TRANSCRIPTIONAL REGULATOR, MARR"/>
    <property type="match status" value="1"/>
</dbReference>
<comment type="caution">
    <text evidence="5">The sequence shown here is derived from an EMBL/GenBank/DDBJ whole genome shotgun (WGS) entry which is preliminary data.</text>
</comment>
<dbReference type="InterPro" id="IPR036390">
    <property type="entry name" value="WH_DNA-bd_sf"/>
</dbReference>
<dbReference type="PANTHER" id="PTHR42756:SF1">
    <property type="entry name" value="TRANSCRIPTIONAL REPRESSOR OF EMRAB OPERON"/>
    <property type="match status" value="1"/>
</dbReference>
<protein>
    <submittedName>
        <fullName evidence="5">MarR family transcriptional regulator</fullName>
    </submittedName>
</protein>
<feature type="domain" description="HTH marR-type" evidence="4">
    <location>
        <begin position="1"/>
        <end position="143"/>
    </location>
</feature>
<dbReference type="EMBL" id="JACRSY010000001">
    <property type="protein sequence ID" value="MBC8577921.1"/>
    <property type="molecule type" value="Genomic_DNA"/>
</dbReference>
<keyword evidence="6" id="KW-1185">Reference proteome</keyword>
<evidence type="ECO:0000313" key="6">
    <source>
        <dbReference type="Proteomes" id="UP000655830"/>
    </source>
</evidence>
<reference evidence="5" key="1">
    <citation type="submission" date="2020-08" db="EMBL/GenBank/DDBJ databases">
        <title>Genome public.</title>
        <authorList>
            <person name="Liu C."/>
            <person name="Sun Q."/>
        </authorList>
    </citation>
    <scope>NUCLEOTIDE SEQUENCE</scope>
    <source>
        <strain evidence="5">NSJ-12</strain>
    </source>
</reference>
<dbReference type="Gene3D" id="1.10.10.10">
    <property type="entry name" value="Winged helix-like DNA-binding domain superfamily/Winged helix DNA-binding domain"/>
    <property type="match status" value="1"/>
</dbReference>
<evidence type="ECO:0000313" key="5">
    <source>
        <dbReference type="EMBL" id="MBC8577921.1"/>
    </source>
</evidence>
<proteinExistence type="predicted"/>
<dbReference type="SUPFAM" id="SSF46785">
    <property type="entry name" value="Winged helix' DNA-binding domain"/>
    <property type="match status" value="1"/>
</dbReference>
<dbReference type="PROSITE" id="PS50995">
    <property type="entry name" value="HTH_MARR_2"/>
    <property type="match status" value="1"/>
</dbReference>
<dbReference type="InterPro" id="IPR000835">
    <property type="entry name" value="HTH_MarR-typ"/>
</dbReference>
<dbReference type="GO" id="GO:0003677">
    <property type="term" value="F:DNA binding"/>
    <property type="evidence" value="ECO:0007669"/>
    <property type="project" value="UniProtKB-KW"/>
</dbReference>
<keyword evidence="2" id="KW-0238">DNA-binding</keyword>
<dbReference type="InterPro" id="IPR036388">
    <property type="entry name" value="WH-like_DNA-bd_sf"/>
</dbReference>
<dbReference type="SMART" id="SM00347">
    <property type="entry name" value="HTH_MARR"/>
    <property type="match status" value="1"/>
</dbReference>
<dbReference type="RefSeq" id="WP_177671326.1">
    <property type="nucleotide sequence ID" value="NZ_JACRSY010000001.1"/>
</dbReference>
<evidence type="ECO:0000256" key="3">
    <source>
        <dbReference type="ARBA" id="ARBA00023163"/>
    </source>
</evidence>
<accession>A0A926EE76</accession>
<dbReference type="Pfam" id="PF01047">
    <property type="entry name" value="MarR"/>
    <property type="match status" value="1"/>
</dbReference>
<name>A0A926EE76_9FIRM</name>
<evidence type="ECO:0000259" key="4">
    <source>
        <dbReference type="PROSITE" id="PS50995"/>
    </source>
</evidence>
<dbReference type="Proteomes" id="UP000655830">
    <property type="component" value="Unassembled WGS sequence"/>
</dbReference>
<dbReference type="PRINTS" id="PR00598">
    <property type="entry name" value="HTHMARR"/>
</dbReference>
<evidence type="ECO:0000256" key="1">
    <source>
        <dbReference type="ARBA" id="ARBA00023015"/>
    </source>
</evidence>
<keyword evidence="3" id="KW-0804">Transcription</keyword>
<keyword evidence="1" id="KW-0805">Transcription regulation</keyword>
<dbReference type="GO" id="GO:0003700">
    <property type="term" value="F:DNA-binding transcription factor activity"/>
    <property type="evidence" value="ECO:0007669"/>
    <property type="project" value="InterPro"/>
</dbReference>
<organism evidence="5 6">
    <name type="scientific">Zhenhengia yiwuensis</name>
    <dbReference type="NCBI Taxonomy" id="2763666"/>
    <lineage>
        <taxon>Bacteria</taxon>
        <taxon>Bacillati</taxon>
        <taxon>Bacillota</taxon>
        <taxon>Clostridia</taxon>
        <taxon>Lachnospirales</taxon>
        <taxon>Lachnospiraceae</taxon>
        <taxon>Zhenhengia</taxon>
    </lineage>
</organism>
<gene>
    <name evidence="5" type="ORF">H8718_00005</name>
</gene>